<feature type="compositionally biased region" description="Basic and acidic residues" evidence="2">
    <location>
        <begin position="256"/>
        <end position="265"/>
    </location>
</feature>
<dbReference type="PANTHER" id="PTHR22901">
    <property type="entry name" value="SIALATE O-ACETYLESTERASE"/>
    <property type="match status" value="1"/>
</dbReference>
<dbReference type="KEGG" id="ttf:THTE_2816"/>
<dbReference type="InterPro" id="IPR013783">
    <property type="entry name" value="Ig-like_fold"/>
</dbReference>
<keyword evidence="1" id="KW-0378">Hydrolase</keyword>
<dbReference type="EMBL" id="CP018477">
    <property type="protein sequence ID" value="ASV75418.1"/>
    <property type="molecule type" value="Genomic_DNA"/>
</dbReference>
<dbReference type="Proteomes" id="UP000215086">
    <property type="component" value="Chromosome"/>
</dbReference>
<feature type="domain" description="Sialate O-acetylesterase" evidence="3">
    <location>
        <begin position="285"/>
        <end position="402"/>
    </location>
</feature>
<proteinExistence type="predicted"/>
<dbReference type="SUPFAM" id="SSF52266">
    <property type="entry name" value="SGNH hydrolase"/>
    <property type="match status" value="1"/>
</dbReference>
<dbReference type="RefSeq" id="WP_095415484.1">
    <property type="nucleotide sequence ID" value="NZ_CP018477.1"/>
</dbReference>
<dbReference type="Gene3D" id="3.40.50.1110">
    <property type="entry name" value="SGNH hydrolase"/>
    <property type="match status" value="1"/>
</dbReference>
<dbReference type="PANTHER" id="PTHR22901:SF0">
    <property type="entry name" value="SIALATE O-ACETYLESTERASE"/>
    <property type="match status" value="1"/>
</dbReference>
<dbReference type="Pfam" id="PF03629">
    <property type="entry name" value="SASA"/>
    <property type="match status" value="2"/>
</dbReference>
<feature type="region of interest" description="Disordered" evidence="2">
    <location>
        <begin position="254"/>
        <end position="281"/>
    </location>
</feature>
<dbReference type="InterPro" id="IPR036514">
    <property type="entry name" value="SGNH_hydro_sf"/>
</dbReference>
<sequence length="521" mass="58030">MQRVWHHWRSVLLLTGLCWVGWALTAARADVKPMALFSDHAVLQQQMPIPVWGTADPGEEVTVTLGDQKVSTKADEHGRWMVKLQAVPAGGPYELKIQGKNEIVLKDVMIGEVWICSGQSNMQWPVRASANAEEEIANSANPMIRLFTVPRQAKPEPQTDVNGAWAVCGPDTVADFSAVGYFFGRSLQKKLGVAVGLINTSYGGTPAEAWTNWHKLINMPELSPIVDRFRDALAKYPENMKKYEEAMAEYRQQARQAKEKGEQFNRRPPSPPMGPEHPHSPGGLYNAMVAPLIPYAIRGAIWYQGESNAGRAYQYRTLFPAMIASWREAWNQGDFPFLFVQLAPFMKIETEPTESAWAELREAQLLTMLNTRNTAMAVITDVGEEDDIHPKKKQPVGERLAIAARALAYGEDIEYSGPIYDHMEVQGNKVILHFTHVDGGLVCKGDKLTGFTICGEDRKFVNAEAEIQGDTVVVWSPQVEKPVAVRFGWANYPVVNLWNKAGLPASPFRTDDFPGVTKDAQ</sequence>
<evidence type="ECO:0000313" key="5">
    <source>
        <dbReference type="Proteomes" id="UP000215086"/>
    </source>
</evidence>
<dbReference type="Gene3D" id="2.60.40.10">
    <property type="entry name" value="Immunoglobulins"/>
    <property type="match status" value="1"/>
</dbReference>
<dbReference type="OrthoDB" id="9795554at2"/>
<accession>A0A286RHI4</accession>
<protein>
    <submittedName>
        <fullName evidence="4">Sialic acid-specific 9-O-acetylesterase</fullName>
    </submittedName>
</protein>
<gene>
    <name evidence="4" type="ORF">THTE_2816</name>
</gene>
<dbReference type="InterPro" id="IPR039329">
    <property type="entry name" value="SIAE"/>
</dbReference>
<dbReference type="InterPro" id="IPR005181">
    <property type="entry name" value="SASA"/>
</dbReference>
<evidence type="ECO:0000256" key="2">
    <source>
        <dbReference type="SAM" id="MobiDB-lite"/>
    </source>
</evidence>
<dbReference type="GO" id="GO:0001681">
    <property type="term" value="F:sialate O-acetylesterase activity"/>
    <property type="evidence" value="ECO:0007669"/>
    <property type="project" value="InterPro"/>
</dbReference>
<name>A0A286RHI4_9BACT</name>
<feature type="domain" description="Sialate O-acetylesterase" evidence="3">
    <location>
        <begin position="112"/>
        <end position="233"/>
    </location>
</feature>
<evidence type="ECO:0000313" key="4">
    <source>
        <dbReference type="EMBL" id="ASV75418.1"/>
    </source>
</evidence>
<keyword evidence="5" id="KW-1185">Reference proteome</keyword>
<dbReference type="AlphaFoldDB" id="A0A286RHI4"/>
<dbReference type="GO" id="GO:0005975">
    <property type="term" value="P:carbohydrate metabolic process"/>
    <property type="evidence" value="ECO:0007669"/>
    <property type="project" value="TreeGrafter"/>
</dbReference>
<reference evidence="4 5" key="1">
    <citation type="journal article" name="Front. Microbiol.">
        <title>Sugar Metabolism of the First Thermophilic Planctomycete Thermogutta terrifontis: Comparative Genomic and Transcriptomic Approaches.</title>
        <authorList>
            <person name="Elcheninov A.G."/>
            <person name="Menzel P."/>
            <person name="Gudbergsdottir S.R."/>
            <person name="Slesarev A.I."/>
            <person name="Kadnikov V.V."/>
            <person name="Krogh A."/>
            <person name="Bonch-Osmolovskaya E.A."/>
            <person name="Peng X."/>
            <person name="Kublanov I.V."/>
        </authorList>
    </citation>
    <scope>NUCLEOTIDE SEQUENCE [LARGE SCALE GENOMIC DNA]</scope>
    <source>
        <strain evidence="4 5">R1</strain>
    </source>
</reference>
<evidence type="ECO:0000256" key="1">
    <source>
        <dbReference type="ARBA" id="ARBA00022801"/>
    </source>
</evidence>
<evidence type="ECO:0000259" key="3">
    <source>
        <dbReference type="Pfam" id="PF03629"/>
    </source>
</evidence>
<organism evidence="4 5">
    <name type="scientific">Thermogutta terrifontis</name>
    <dbReference type="NCBI Taxonomy" id="1331910"/>
    <lineage>
        <taxon>Bacteria</taxon>
        <taxon>Pseudomonadati</taxon>
        <taxon>Planctomycetota</taxon>
        <taxon>Planctomycetia</taxon>
        <taxon>Pirellulales</taxon>
        <taxon>Thermoguttaceae</taxon>
        <taxon>Thermogutta</taxon>
    </lineage>
</organism>